<dbReference type="GO" id="GO:0005681">
    <property type="term" value="C:spliceosomal complex"/>
    <property type="evidence" value="ECO:0007669"/>
    <property type="project" value="TreeGrafter"/>
</dbReference>
<feature type="region of interest" description="Disordered" evidence="4">
    <location>
        <begin position="246"/>
        <end position="289"/>
    </location>
</feature>
<dbReference type="OrthoDB" id="5627at2759"/>
<evidence type="ECO:0000256" key="1">
    <source>
        <dbReference type="ARBA" id="ARBA00004123"/>
    </source>
</evidence>
<feature type="compositionally biased region" description="Basic residues" evidence="4">
    <location>
        <begin position="23"/>
        <end position="33"/>
    </location>
</feature>
<feature type="region of interest" description="Disordered" evidence="4">
    <location>
        <begin position="63"/>
        <end position="87"/>
    </location>
</feature>
<evidence type="ECO:0000313" key="5">
    <source>
        <dbReference type="EMBL" id="CAD5113839.1"/>
    </source>
</evidence>
<evidence type="ECO:0000256" key="4">
    <source>
        <dbReference type="SAM" id="MobiDB-lite"/>
    </source>
</evidence>
<dbReference type="PANTHER" id="PTHR13486:SF2">
    <property type="entry name" value="SPLICING FACTOR C9ORF78"/>
    <property type="match status" value="1"/>
</dbReference>
<organism evidence="5 6">
    <name type="scientific">Dimorphilus gyrociliatus</name>
    <dbReference type="NCBI Taxonomy" id="2664684"/>
    <lineage>
        <taxon>Eukaryota</taxon>
        <taxon>Metazoa</taxon>
        <taxon>Spiralia</taxon>
        <taxon>Lophotrochozoa</taxon>
        <taxon>Annelida</taxon>
        <taxon>Polychaeta</taxon>
        <taxon>Polychaeta incertae sedis</taxon>
        <taxon>Dinophilidae</taxon>
        <taxon>Dimorphilus</taxon>
    </lineage>
</organism>
<comment type="caution">
    <text evidence="5">The sequence shown here is derived from an EMBL/GenBank/DDBJ whole genome shotgun (WGS) entry which is preliminary data.</text>
</comment>
<reference evidence="5 6" key="1">
    <citation type="submission" date="2020-08" db="EMBL/GenBank/DDBJ databases">
        <authorList>
            <person name="Hejnol A."/>
        </authorList>
    </citation>
    <scope>NUCLEOTIDE SEQUENCE [LARGE SCALE GENOMIC DNA]</scope>
</reference>
<accession>A0A7I8VEY5</accession>
<comment type="subcellular location">
    <subcellularLocation>
        <location evidence="1">Nucleus</location>
    </subcellularLocation>
</comment>
<dbReference type="Pfam" id="PF07052">
    <property type="entry name" value="Hep_59"/>
    <property type="match status" value="1"/>
</dbReference>
<evidence type="ECO:0000313" key="6">
    <source>
        <dbReference type="Proteomes" id="UP000549394"/>
    </source>
</evidence>
<protein>
    <submittedName>
        <fullName evidence="5">DgyrCDS3001</fullName>
    </submittedName>
</protein>
<feature type="region of interest" description="Disordered" evidence="4">
    <location>
        <begin position="139"/>
        <end position="158"/>
    </location>
</feature>
<dbReference type="EMBL" id="CAJFCJ010000004">
    <property type="protein sequence ID" value="CAD5113839.1"/>
    <property type="molecule type" value="Genomic_DNA"/>
</dbReference>
<sequence length="289" mass="33434">MEYESYELTRFHVENLTQMASFKKPKKSFRQNRKPLSVEDDDEEHDNVRNILEEAKEVQKLRERQKGVSAEDLVSTRPSKEVKRDTKDTFKIKTGGMVDMKNIKVNDDDIEAIGNNFAAETNRRDEDADMLKYVETELRKRKGEEDDNDSPEKRARPEDALYALPDNIKNVTNSKKTEDMLSNQMLSGIPEIELGIEAKIKNIEATEIARQKLMKEKRKKTGSDVSEFVPTNMAVNFVQHNRFNIEDDTPILKQQGGEPTREATHRKGPNTKGPTDNYHFTKFKNQMRP</sequence>
<feature type="region of interest" description="Disordered" evidence="4">
    <location>
        <begin position="23"/>
        <end position="45"/>
    </location>
</feature>
<dbReference type="AlphaFoldDB" id="A0A7I8VEY5"/>
<evidence type="ECO:0000256" key="2">
    <source>
        <dbReference type="ARBA" id="ARBA00007643"/>
    </source>
</evidence>
<feature type="compositionally biased region" description="Basic and acidic residues" evidence="4">
    <location>
        <begin position="78"/>
        <end position="87"/>
    </location>
</feature>
<comment type="similarity">
    <text evidence="2">Belongs to the TLS1 family.</text>
</comment>
<dbReference type="InterPro" id="IPR010756">
    <property type="entry name" value="Tls1-like"/>
</dbReference>
<dbReference type="GO" id="GO:0000398">
    <property type="term" value="P:mRNA splicing, via spliceosome"/>
    <property type="evidence" value="ECO:0007669"/>
    <property type="project" value="TreeGrafter"/>
</dbReference>
<keyword evidence="3" id="KW-0539">Nucleus</keyword>
<evidence type="ECO:0000256" key="3">
    <source>
        <dbReference type="ARBA" id="ARBA00023242"/>
    </source>
</evidence>
<dbReference type="PANTHER" id="PTHR13486">
    <property type="entry name" value="TELOMERE LENGTH AND SILENCING PROTEIN 1 TLS1 FAMILY MEMBER"/>
    <property type="match status" value="1"/>
</dbReference>
<gene>
    <name evidence="5" type="ORF">DGYR_LOCUS2768</name>
</gene>
<dbReference type="Proteomes" id="UP000549394">
    <property type="component" value="Unassembled WGS sequence"/>
</dbReference>
<keyword evidence="6" id="KW-1185">Reference proteome</keyword>
<name>A0A7I8VEY5_9ANNE</name>
<proteinExistence type="inferred from homology"/>